<accession>A8PP65</accession>
<comment type="caution">
    <text evidence="2">The sequence shown here is derived from an EMBL/GenBank/DDBJ whole genome shotgun (WGS) entry which is preliminary data.</text>
</comment>
<feature type="domain" description="SsuA/THI5-like" evidence="1">
    <location>
        <begin position="42"/>
        <end position="253"/>
    </location>
</feature>
<dbReference type="InterPro" id="IPR027939">
    <property type="entry name" value="NMT1/THI5"/>
</dbReference>
<dbReference type="PANTHER" id="PTHR31528">
    <property type="entry name" value="4-AMINO-5-HYDROXYMETHYL-2-METHYLPYRIMIDINE PHOSPHATE SYNTHASE THI11-RELATED"/>
    <property type="match status" value="1"/>
</dbReference>
<dbReference type="AlphaFoldDB" id="A8PP65"/>
<dbReference type="eggNOG" id="COG0715">
    <property type="taxonomic scope" value="Bacteria"/>
</dbReference>
<name>A8PP65_9COXI</name>
<dbReference type="RefSeq" id="WP_006035076.1">
    <property type="nucleotide sequence ID" value="NZ_AAQJ02000001.1"/>
</dbReference>
<dbReference type="Proteomes" id="UP000054075">
    <property type="component" value="Unassembled WGS sequence"/>
</dbReference>
<organism evidence="2 3">
    <name type="scientific">Rickettsiella grylli</name>
    <dbReference type="NCBI Taxonomy" id="59196"/>
    <lineage>
        <taxon>Bacteria</taxon>
        <taxon>Pseudomonadati</taxon>
        <taxon>Pseudomonadota</taxon>
        <taxon>Gammaproteobacteria</taxon>
        <taxon>Legionellales</taxon>
        <taxon>Coxiellaceae</taxon>
        <taxon>Rickettsiella</taxon>
    </lineage>
</organism>
<gene>
    <name evidence="2" type="ORF">RICGR_1213</name>
</gene>
<dbReference type="EMBL" id="AAQJ02000001">
    <property type="protein sequence ID" value="EDP46089.1"/>
    <property type="molecule type" value="Genomic_DNA"/>
</dbReference>
<sequence length="320" mass="36534">MVISLIHLFMRCKKYFFFVSFLFITPLAAAKPLTLILDWLINPDQAALFVAQAHHFFSKEGINVHIIAPTNPDDGPKLVAAGHADLALSYQPQFVVQVSRGLPLIRIASLINHPLNCLLVKKNGPIRQLTDLRSKRIAYTSHAEGTLMLKGLLNKAHLTINDVQTINVQYDLIQALLTDRVDGVVNVMRNVEPLQMQYAHQPVKIFPVELAGIPHYDELIIIANKNQLHDSRLVKFLVALNQATSYLMTHPEKSWELFAKDHPALNNELNHRIWQATLPYLARYPVDFDKAAYQKFMLFLYRNKIISKKIKTEDYAIKLI</sequence>
<dbReference type="PANTHER" id="PTHR31528:SF3">
    <property type="entry name" value="THIAMINE BIOSYNTHESIS PROTEIN HI_0357-RELATED"/>
    <property type="match status" value="1"/>
</dbReference>
<dbReference type="Pfam" id="PF09084">
    <property type="entry name" value="NMT1"/>
    <property type="match status" value="1"/>
</dbReference>
<dbReference type="InterPro" id="IPR015168">
    <property type="entry name" value="SsuA/THI5"/>
</dbReference>
<evidence type="ECO:0000313" key="2">
    <source>
        <dbReference type="EMBL" id="EDP46089.1"/>
    </source>
</evidence>
<dbReference type="STRING" id="59196.RICGR_1213"/>
<dbReference type="Gene3D" id="3.40.190.10">
    <property type="entry name" value="Periplasmic binding protein-like II"/>
    <property type="match status" value="2"/>
</dbReference>
<proteinExistence type="predicted"/>
<dbReference type="SUPFAM" id="SSF53850">
    <property type="entry name" value="Periplasmic binding protein-like II"/>
    <property type="match status" value="1"/>
</dbReference>
<dbReference type="GO" id="GO:0009228">
    <property type="term" value="P:thiamine biosynthetic process"/>
    <property type="evidence" value="ECO:0007669"/>
    <property type="project" value="InterPro"/>
</dbReference>
<protein>
    <submittedName>
        <fullName evidence="2">Thiamine biosynthesis protein</fullName>
    </submittedName>
</protein>
<reference evidence="2" key="1">
    <citation type="submission" date="2006-04" db="EMBL/GenBank/DDBJ databases">
        <authorList>
            <person name="Seshadri R."/>
            <person name="Federici B.A."/>
        </authorList>
    </citation>
    <scope>NUCLEOTIDE SEQUENCE [LARGE SCALE GENOMIC DNA]</scope>
</reference>
<keyword evidence="3" id="KW-1185">Reference proteome</keyword>
<evidence type="ECO:0000259" key="1">
    <source>
        <dbReference type="Pfam" id="PF09084"/>
    </source>
</evidence>
<evidence type="ECO:0000313" key="3">
    <source>
        <dbReference type="Proteomes" id="UP000054075"/>
    </source>
</evidence>
<reference evidence="2" key="2">
    <citation type="submission" date="2007-10" db="EMBL/GenBank/DDBJ databases">
        <authorList>
            <person name="Myers G.S."/>
        </authorList>
    </citation>
    <scope>NUCLEOTIDE SEQUENCE [LARGE SCALE GENOMIC DNA]</scope>
</reference>